<reference evidence="2 3" key="1">
    <citation type="submission" date="2019-05" db="EMBL/GenBank/DDBJ databases">
        <authorList>
            <person name="Lee S.D."/>
        </authorList>
    </citation>
    <scope>NUCLEOTIDE SEQUENCE [LARGE SCALE GENOMIC DNA]</scope>
    <source>
        <strain evidence="2 3">YC2-7</strain>
    </source>
</reference>
<feature type="transmembrane region" description="Helical" evidence="1">
    <location>
        <begin position="70"/>
        <end position="89"/>
    </location>
</feature>
<dbReference type="InterPro" id="IPR000801">
    <property type="entry name" value="Esterase-like"/>
</dbReference>
<comment type="caution">
    <text evidence="2">The sequence shown here is derived from an EMBL/GenBank/DDBJ whole genome shotgun (WGS) entry which is preliminary data.</text>
</comment>
<keyword evidence="1" id="KW-0812">Transmembrane</keyword>
<reference evidence="2 3" key="2">
    <citation type="submission" date="2020-06" db="EMBL/GenBank/DDBJ databases">
        <title>Antribacter stalactiti gen. nov., sp. nov., a new member of the family Nacardiaceae isolated from a cave.</title>
        <authorList>
            <person name="Kim I.S."/>
        </authorList>
    </citation>
    <scope>NUCLEOTIDE SEQUENCE [LARGE SCALE GENOMIC DNA]</scope>
    <source>
        <strain evidence="2 3">YC2-7</strain>
    </source>
</reference>
<keyword evidence="1" id="KW-1133">Transmembrane helix</keyword>
<dbReference type="Gene3D" id="3.40.50.1820">
    <property type="entry name" value="alpha/beta hydrolase"/>
    <property type="match status" value="1"/>
</dbReference>
<dbReference type="InterPro" id="IPR050583">
    <property type="entry name" value="Mycobacterial_A85_antigen"/>
</dbReference>
<keyword evidence="1" id="KW-0472">Membrane</keyword>
<protein>
    <submittedName>
        <fullName evidence="2">Esterase family protein</fullName>
    </submittedName>
</protein>
<proteinExistence type="predicted"/>
<dbReference type="AlphaFoldDB" id="A0A848KBW1"/>
<keyword evidence="3" id="KW-1185">Reference proteome</keyword>
<dbReference type="PANTHER" id="PTHR48098">
    <property type="entry name" value="ENTEROCHELIN ESTERASE-RELATED"/>
    <property type="match status" value="1"/>
</dbReference>
<gene>
    <name evidence="2" type="ORF">FGL95_14990</name>
</gene>
<dbReference type="Proteomes" id="UP000535543">
    <property type="component" value="Unassembled WGS sequence"/>
</dbReference>
<accession>A0A848KBW1</accession>
<dbReference type="PANTHER" id="PTHR48098:SF1">
    <property type="entry name" value="DIACYLGLYCEROL ACYLTRANSFERASE_MYCOLYLTRANSFERASE AG85A"/>
    <property type="match status" value="1"/>
</dbReference>
<name>A0A848KBW1_9NOCA</name>
<evidence type="ECO:0000256" key="1">
    <source>
        <dbReference type="SAM" id="Phobius"/>
    </source>
</evidence>
<dbReference type="InterPro" id="IPR029058">
    <property type="entry name" value="AB_hydrolase_fold"/>
</dbReference>
<dbReference type="EMBL" id="VCQU01000004">
    <property type="protein sequence ID" value="NMN96345.1"/>
    <property type="molecule type" value="Genomic_DNA"/>
</dbReference>
<dbReference type="Pfam" id="PF00756">
    <property type="entry name" value="Esterase"/>
    <property type="match status" value="1"/>
</dbReference>
<evidence type="ECO:0000313" key="2">
    <source>
        <dbReference type="EMBL" id="NMN96345.1"/>
    </source>
</evidence>
<sequence>MGGYVTPDDRFRSCCNSTVTGRTIGFGLVIGSRSSGVGRRSPRRWVSNRVVRQVKVVPLTRRSRTSSTRVVLVAALAAALFSFGGVGPASADGPTSTDPVASGQLLASVTSPDGSYIEKTEIINGLLYVFVHSAAMDKTFPVLIQRPADTSEPRPVLYLLNGAGGGEDLASWQSKTDAMTFLADKNINVVTPIGGKWSYYADWKQPDPVLGVNKWKTFLTQELPPLIDAGLGTNGKNAIAGLSTSGTTVLSLPEAAPGLYQSAAAYSGCAQISDPVGQQFVKLAVETWGGGDTRNMYGASNDPMWAANDPYVHAEKLRGLALYISNGNGLPGPYDTLNGPYALPGPDGLANQVVIGGIIEAGTNFCTHNLQTRLNELGIPAHFNLPPVGTHSWGYWQDDLKDSWPIISAPLGI</sequence>
<dbReference type="GO" id="GO:0016747">
    <property type="term" value="F:acyltransferase activity, transferring groups other than amino-acyl groups"/>
    <property type="evidence" value="ECO:0007669"/>
    <property type="project" value="TreeGrafter"/>
</dbReference>
<dbReference type="SUPFAM" id="SSF53474">
    <property type="entry name" value="alpha/beta-Hydrolases"/>
    <property type="match status" value="1"/>
</dbReference>
<evidence type="ECO:0000313" key="3">
    <source>
        <dbReference type="Proteomes" id="UP000535543"/>
    </source>
</evidence>
<organism evidence="2 3">
    <name type="scientific">Antrihabitans stalactiti</name>
    <dbReference type="NCBI Taxonomy" id="2584121"/>
    <lineage>
        <taxon>Bacteria</taxon>
        <taxon>Bacillati</taxon>
        <taxon>Actinomycetota</taxon>
        <taxon>Actinomycetes</taxon>
        <taxon>Mycobacteriales</taxon>
        <taxon>Nocardiaceae</taxon>
        <taxon>Antrihabitans</taxon>
    </lineage>
</organism>